<dbReference type="Gene3D" id="3.30.420.40">
    <property type="match status" value="2"/>
</dbReference>
<reference evidence="2 3" key="1">
    <citation type="submission" date="2020-08" db="EMBL/GenBank/DDBJ databases">
        <title>Sequencing the genomes of 1000 actinobacteria strains.</title>
        <authorList>
            <person name="Klenk H.-P."/>
        </authorList>
    </citation>
    <scope>NUCLEOTIDE SEQUENCE [LARGE SCALE GENOMIC DNA]</scope>
    <source>
        <strain evidence="2 3">DSM 45584</strain>
    </source>
</reference>
<gene>
    <name evidence="2" type="ORF">BJ970_000396</name>
</gene>
<comment type="caution">
    <text evidence="2">The sequence shown here is derived from an EMBL/GenBank/DDBJ whole genome shotgun (WGS) entry which is preliminary data.</text>
</comment>
<dbReference type="RefSeq" id="WP_184722846.1">
    <property type="nucleotide sequence ID" value="NZ_JACHIW010000001.1"/>
</dbReference>
<accession>A0A840PRD3</accession>
<evidence type="ECO:0000256" key="1">
    <source>
        <dbReference type="SAM" id="MobiDB-lite"/>
    </source>
</evidence>
<dbReference type="SUPFAM" id="SSF53067">
    <property type="entry name" value="Actin-like ATPase domain"/>
    <property type="match status" value="1"/>
</dbReference>
<evidence type="ECO:0008006" key="4">
    <source>
        <dbReference type="Google" id="ProtNLM"/>
    </source>
</evidence>
<keyword evidence="3" id="KW-1185">Reference proteome</keyword>
<feature type="compositionally biased region" description="Low complexity" evidence="1">
    <location>
        <begin position="440"/>
        <end position="453"/>
    </location>
</feature>
<feature type="region of interest" description="Disordered" evidence="1">
    <location>
        <begin position="424"/>
        <end position="462"/>
    </location>
</feature>
<name>A0A840PRD3_9PSEU</name>
<evidence type="ECO:0000313" key="2">
    <source>
        <dbReference type="EMBL" id="MBB5152862.1"/>
    </source>
</evidence>
<dbReference type="InterPro" id="IPR043129">
    <property type="entry name" value="ATPase_NBD"/>
</dbReference>
<dbReference type="Proteomes" id="UP000584374">
    <property type="component" value="Unassembled WGS sequence"/>
</dbReference>
<dbReference type="Gene3D" id="3.90.640.10">
    <property type="entry name" value="Actin, Chain A, domain 4"/>
    <property type="match status" value="1"/>
</dbReference>
<sequence length="462" mass="47773">MTAGIAMTSDDTTVAQAGLDIGAVRTKIAFDPATPVWHGPSPIAGSHRGLLGAFAEVAGAATPARLLTGFLSELLAPAGPVPVKPGRTAVVAAVPDAWIGADAADTWTAPGSTPVGRSLHRLLTEDVGFASARLVPGLQCAAATYTERRPESGCLLLCDIGSSTVDTAVYVLDGATTRLLDADYGNVADSALRQTLLKAADDRGAIDDPARIAALEDERCRRAHRVRLVLERAEVHARYRATPVYLPGAHGAALTAGVLVQALRPLAELTARVVQRLLARVPEPLLPDMVVTGGNAIAPVVTAALEATGGRVRSVARLDPLAAARGALLIATGQAAALDGYPHELGVAVHRIRHGMLESAIVSITEAAATPVVITVRTGHSGPLPVWVRRNRRGPWCETKSAEPVSVPEGDYRVAPLGRRGGLGAVSLRPTGGGPDIVYPLGPDVGPAVPDPDQSTDEGRTT</sequence>
<evidence type="ECO:0000313" key="3">
    <source>
        <dbReference type="Proteomes" id="UP000584374"/>
    </source>
</evidence>
<proteinExistence type="predicted"/>
<organism evidence="2 3">
    <name type="scientific">Saccharopolyspora phatthalungensis</name>
    <dbReference type="NCBI Taxonomy" id="664693"/>
    <lineage>
        <taxon>Bacteria</taxon>
        <taxon>Bacillati</taxon>
        <taxon>Actinomycetota</taxon>
        <taxon>Actinomycetes</taxon>
        <taxon>Pseudonocardiales</taxon>
        <taxon>Pseudonocardiaceae</taxon>
        <taxon>Saccharopolyspora</taxon>
    </lineage>
</organism>
<protein>
    <recommendedName>
        <fullName evidence="4">Hsp70 protein</fullName>
    </recommendedName>
</protein>
<dbReference type="AlphaFoldDB" id="A0A840PRD3"/>
<dbReference type="EMBL" id="JACHIW010000001">
    <property type="protein sequence ID" value="MBB5152862.1"/>
    <property type="molecule type" value="Genomic_DNA"/>
</dbReference>